<evidence type="ECO:0000256" key="1">
    <source>
        <dbReference type="SAM" id="Phobius"/>
    </source>
</evidence>
<keyword evidence="1" id="KW-0812">Transmembrane</keyword>
<proteinExistence type="predicted"/>
<feature type="transmembrane region" description="Helical" evidence="1">
    <location>
        <begin position="51"/>
        <end position="70"/>
    </location>
</feature>
<comment type="caution">
    <text evidence="2">The sequence shown here is derived from an EMBL/GenBank/DDBJ whole genome shotgun (WGS) entry which is preliminary data.</text>
</comment>
<dbReference type="EMBL" id="LNGE01000049">
    <property type="protein sequence ID" value="KYC44663.1"/>
    <property type="molecule type" value="Genomic_DNA"/>
</dbReference>
<gene>
    <name evidence="2" type="ORF">APG10_01540</name>
</gene>
<keyword evidence="1" id="KW-1133">Transmembrane helix</keyword>
<organism evidence="2 3">
    <name type="scientific">Candidatus Methanofastidiosum methylothiophilum</name>
    <dbReference type="NCBI Taxonomy" id="1705564"/>
    <lineage>
        <taxon>Archaea</taxon>
        <taxon>Methanobacteriati</taxon>
        <taxon>Methanobacteriota</taxon>
        <taxon>Stenosarchaea group</taxon>
        <taxon>Candidatus Methanofastidiosia</taxon>
        <taxon>Candidatus Methanofastidiosales</taxon>
        <taxon>Candidatus Methanofastidiosaceae</taxon>
        <taxon>Candidatus Methanofastidiosum</taxon>
    </lineage>
</organism>
<dbReference type="Proteomes" id="UP000092401">
    <property type="component" value="Unassembled WGS sequence"/>
</dbReference>
<name>A0A150II30_9EURY</name>
<accession>A0A150II30</accession>
<dbReference type="AlphaFoldDB" id="A0A150II30"/>
<feature type="transmembrane region" description="Helical" evidence="1">
    <location>
        <begin position="15"/>
        <end position="39"/>
    </location>
</feature>
<protein>
    <submittedName>
        <fullName evidence="2">Uncharacterized protein</fullName>
    </submittedName>
</protein>
<evidence type="ECO:0000313" key="2">
    <source>
        <dbReference type="EMBL" id="KYC44663.1"/>
    </source>
</evidence>
<sequence>MLNQISYYPILGYPLILYLGIIALILFLMAVSISTALKGKIKSHFKIHRRIAIISILIALVHGLMGILAYF</sequence>
<evidence type="ECO:0000313" key="3">
    <source>
        <dbReference type="Proteomes" id="UP000092401"/>
    </source>
</evidence>
<keyword evidence="1" id="KW-0472">Membrane</keyword>
<reference evidence="2 3" key="1">
    <citation type="journal article" date="2016" name="ISME J.">
        <title>Chasing the elusive Euryarchaeota class WSA2: genomes reveal a uniquely fastidious methyl-reducing methanogen.</title>
        <authorList>
            <person name="Nobu M.K."/>
            <person name="Narihiro T."/>
            <person name="Kuroda K."/>
            <person name="Mei R."/>
            <person name="Liu W.T."/>
        </authorList>
    </citation>
    <scope>NUCLEOTIDE SEQUENCE [LARGE SCALE GENOMIC DNA]</scope>
    <source>
        <strain evidence="2">B03fssc0709_Meth_Bin005</strain>
    </source>
</reference>